<keyword evidence="5" id="KW-0406">Ion transport</keyword>
<evidence type="ECO:0000313" key="11">
    <source>
        <dbReference type="Proteomes" id="UP000319383"/>
    </source>
</evidence>
<evidence type="ECO:0000256" key="3">
    <source>
        <dbReference type="ARBA" id="ARBA00022692"/>
    </source>
</evidence>
<evidence type="ECO:0000256" key="4">
    <source>
        <dbReference type="ARBA" id="ARBA00022989"/>
    </source>
</evidence>
<dbReference type="GO" id="GO:0005886">
    <property type="term" value="C:plasma membrane"/>
    <property type="evidence" value="ECO:0007669"/>
    <property type="project" value="TreeGrafter"/>
</dbReference>
<dbReference type="Gene3D" id="1.10.287.70">
    <property type="match status" value="1"/>
</dbReference>
<feature type="domain" description="Potassium channel" evidence="9">
    <location>
        <begin position="37"/>
        <end position="108"/>
    </location>
</feature>
<keyword evidence="4 8" id="KW-1133">Transmembrane helix</keyword>
<protein>
    <submittedName>
        <fullName evidence="10">Ion channel</fullName>
    </submittedName>
</protein>
<dbReference type="SUPFAM" id="SSF81324">
    <property type="entry name" value="Voltage-gated potassium channels"/>
    <property type="match status" value="1"/>
</dbReference>
<feature type="transmembrane region" description="Helical" evidence="8">
    <location>
        <begin position="36"/>
        <end position="59"/>
    </location>
</feature>
<evidence type="ECO:0000259" key="9">
    <source>
        <dbReference type="Pfam" id="PF07885"/>
    </source>
</evidence>
<dbReference type="RefSeq" id="WP_145376947.1">
    <property type="nucleotide sequence ID" value="NZ_CAXBED010000082.1"/>
</dbReference>
<proteinExistence type="predicted"/>
<keyword evidence="3 8" id="KW-0812">Transmembrane</keyword>
<evidence type="ECO:0000256" key="2">
    <source>
        <dbReference type="ARBA" id="ARBA00022448"/>
    </source>
</evidence>
<evidence type="ECO:0000313" key="10">
    <source>
        <dbReference type="EMBL" id="QDU44615.1"/>
    </source>
</evidence>
<dbReference type="GO" id="GO:0030322">
    <property type="term" value="P:stabilization of membrane potential"/>
    <property type="evidence" value="ECO:0007669"/>
    <property type="project" value="TreeGrafter"/>
</dbReference>
<evidence type="ECO:0000256" key="8">
    <source>
        <dbReference type="SAM" id="Phobius"/>
    </source>
</evidence>
<name>A0A517ZQ49_9PLAN</name>
<dbReference type="Proteomes" id="UP000319383">
    <property type="component" value="Chromosome"/>
</dbReference>
<dbReference type="OrthoDB" id="9785285at2"/>
<keyword evidence="11" id="KW-1185">Reference proteome</keyword>
<evidence type="ECO:0000256" key="7">
    <source>
        <dbReference type="ARBA" id="ARBA00023303"/>
    </source>
</evidence>
<dbReference type="GO" id="GO:0015271">
    <property type="term" value="F:outward rectifier potassium channel activity"/>
    <property type="evidence" value="ECO:0007669"/>
    <property type="project" value="TreeGrafter"/>
</dbReference>
<keyword evidence="7" id="KW-0407">Ion channel</keyword>
<gene>
    <name evidence="10" type="ORF">Mal52_31010</name>
</gene>
<feature type="transmembrane region" description="Helical" evidence="8">
    <location>
        <begin position="79"/>
        <end position="103"/>
    </location>
</feature>
<keyword evidence="2" id="KW-0813">Transport</keyword>
<evidence type="ECO:0000256" key="6">
    <source>
        <dbReference type="ARBA" id="ARBA00023136"/>
    </source>
</evidence>
<dbReference type="PANTHER" id="PTHR11003">
    <property type="entry name" value="POTASSIUM CHANNEL, SUBFAMILY K"/>
    <property type="match status" value="1"/>
</dbReference>
<dbReference type="InterPro" id="IPR003280">
    <property type="entry name" value="2pore_dom_K_chnl"/>
</dbReference>
<evidence type="ECO:0000256" key="5">
    <source>
        <dbReference type="ARBA" id="ARBA00023065"/>
    </source>
</evidence>
<dbReference type="Pfam" id="PF07885">
    <property type="entry name" value="Ion_trans_2"/>
    <property type="match status" value="1"/>
</dbReference>
<dbReference type="GO" id="GO:0022841">
    <property type="term" value="F:potassium ion leak channel activity"/>
    <property type="evidence" value="ECO:0007669"/>
    <property type="project" value="TreeGrafter"/>
</dbReference>
<reference evidence="10 11" key="1">
    <citation type="submission" date="2019-02" db="EMBL/GenBank/DDBJ databases">
        <title>Deep-cultivation of Planctomycetes and their phenomic and genomic characterization uncovers novel biology.</title>
        <authorList>
            <person name="Wiegand S."/>
            <person name="Jogler M."/>
            <person name="Boedeker C."/>
            <person name="Pinto D."/>
            <person name="Vollmers J."/>
            <person name="Rivas-Marin E."/>
            <person name="Kohn T."/>
            <person name="Peeters S.H."/>
            <person name="Heuer A."/>
            <person name="Rast P."/>
            <person name="Oberbeckmann S."/>
            <person name="Bunk B."/>
            <person name="Jeske O."/>
            <person name="Meyerdierks A."/>
            <person name="Storesund J.E."/>
            <person name="Kallscheuer N."/>
            <person name="Luecker S."/>
            <person name="Lage O.M."/>
            <person name="Pohl T."/>
            <person name="Merkel B.J."/>
            <person name="Hornburger P."/>
            <person name="Mueller R.-W."/>
            <person name="Bruemmer F."/>
            <person name="Labrenz M."/>
            <person name="Spormann A.M."/>
            <person name="Op den Camp H."/>
            <person name="Overmann J."/>
            <person name="Amann R."/>
            <person name="Jetten M.S.M."/>
            <person name="Mascher T."/>
            <person name="Medema M.H."/>
            <person name="Devos D.P."/>
            <person name="Kaster A.-K."/>
            <person name="Ovreas L."/>
            <person name="Rohde M."/>
            <person name="Galperin M.Y."/>
            <person name="Jogler C."/>
        </authorList>
    </citation>
    <scope>NUCLEOTIDE SEQUENCE [LARGE SCALE GENOMIC DNA]</scope>
    <source>
        <strain evidence="10 11">Mal52</strain>
    </source>
</reference>
<accession>A0A517ZQ49</accession>
<dbReference type="PANTHER" id="PTHR11003:SF291">
    <property type="entry name" value="IP11374P"/>
    <property type="match status" value="1"/>
</dbReference>
<sequence>MANKNPKGVTSYKSFLTFVFHLVHYCHILRGILNALFFLVFSGGLAFAQCEGIPFSQGIYFSLITSTTVGFGDITPKTGIGQCISVFLAFIGTLYFGLIVSVATRAFTETIKEYLHAQGKAEFNA</sequence>
<dbReference type="KEGG" id="sdyn:Mal52_31010"/>
<organism evidence="10 11">
    <name type="scientific">Symmachiella dynata</name>
    <dbReference type="NCBI Taxonomy" id="2527995"/>
    <lineage>
        <taxon>Bacteria</taxon>
        <taxon>Pseudomonadati</taxon>
        <taxon>Planctomycetota</taxon>
        <taxon>Planctomycetia</taxon>
        <taxon>Planctomycetales</taxon>
        <taxon>Planctomycetaceae</taxon>
        <taxon>Symmachiella</taxon>
    </lineage>
</organism>
<evidence type="ECO:0000256" key="1">
    <source>
        <dbReference type="ARBA" id="ARBA00004141"/>
    </source>
</evidence>
<dbReference type="InterPro" id="IPR013099">
    <property type="entry name" value="K_chnl_dom"/>
</dbReference>
<keyword evidence="6 8" id="KW-0472">Membrane</keyword>
<comment type="subcellular location">
    <subcellularLocation>
        <location evidence="1">Membrane</location>
        <topology evidence="1">Multi-pass membrane protein</topology>
    </subcellularLocation>
</comment>
<dbReference type="AlphaFoldDB" id="A0A517ZQ49"/>
<dbReference type="EMBL" id="CP036276">
    <property type="protein sequence ID" value="QDU44615.1"/>
    <property type="molecule type" value="Genomic_DNA"/>
</dbReference>